<keyword evidence="3" id="KW-1185">Reference proteome</keyword>
<gene>
    <name evidence="2" type="ORF">SLS58_005331</name>
</gene>
<evidence type="ECO:0000313" key="3">
    <source>
        <dbReference type="Proteomes" id="UP001521184"/>
    </source>
</evidence>
<dbReference type="InterPro" id="IPR036396">
    <property type="entry name" value="Cyt_P450_sf"/>
</dbReference>
<dbReference type="Gene3D" id="1.10.630.10">
    <property type="entry name" value="Cytochrome P450"/>
    <property type="match status" value="1"/>
</dbReference>
<keyword evidence="1" id="KW-1133">Transmembrane helix</keyword>
<reference evidence="2 3" key="1">
    <citation type="journal article" date="2023" name="Plant Dis.">
        <title>First Report of Diplodia intermedia Causing Canker and Dieback Diseases on Apple Trees in Canada.</title>
        <authorList>
            <person name="Ellouze W."/>
            <person name="Ilyukhin E."/>
            <person name="Sulman M."/>
            <person name="Ali S."/>
        </authorList>
    </citation>
    <scope>NUCLEOTIDE SEQUENCE [LARGE SCALE GENOMIC DNA]</scope>
    <source>
        <strain evidence="2 3">M45-28</strain>
    </source>
</reference>
<sequence>MESLRVLGLFGIVFVAYVVGLVVYRLYFHPLARFPGPKLTAATHLVEIYYNMFHGEGGQFVWEYQKWHEKYGPILRINPDEIHIQDSSYHEYFYSPSRPVDKPYYLRDRFSNPSSANSSPEHAFHRMRRGALNPSFSKRKVAEYGPQLQMLLDKILARLESEYKGTGRVLNMTKMWGCLASDVIVGFAFDRPSDFLDNPDFHSELNRCFGDMSEAVHLLTYIPYFARITQKLPVGLVKVLSPQVASIVAFTADLKSNIQAVMAAEQRGEKTGDGVFPSLLRSDLPPLEKSLSRLLDEGVSILGAGGESTGRTISLTAFHILSNPRILDTLTRELHTRIPDASRMPGWIELEQFEYLAACIEEGLRLSYGPSSRMPRAWPGGALQYGDWTIPPGTFVSMDNYAIAHDESIFPDSYKFVPERWLGAPRAPDGKLLTRYMVSFGRGTRSCTGMQLGYAEVYVALANFFRSPLAKSARLYDTIEERDVKMSRDMFAPKARKGSKGIQIVID</sequence>
<proteinExistence type="predicted"/>
<name>A0ABR3TQP5_9PEZI</name>
<dbReference type="SUPFAM" id="SSF48264">
    <property type="entry name" value="Cytochrome P450"/>
    <property type="match status" value="1"/>
</dbReference>
<feature type="transmembrane region" description="Helical" evidence="1">
    <location>
        <begin position="6"/>
        <end position="28"/>
    </location>
</feature>
<comment type="caution">
    <text evidence="2">The sequence shown here is derived from an EMBL/GenBank/DDBJ whole genome shotgun (WGS) entry which is preliminary data.</text>
</comment>
<dbReference type="Pfam" id="PF00067">
    <property type="entry name" value="p450"/>
    <property type="match status" value="1"/>
</dbReference>
<organism evidence="2 3">
    <name type="scientific">Diplodia intermedia</name>
    <dbReference type="NCBI Taxonomy" id="856260"/>
    <lineage>
        <taxon>Eukaryota</taxon>
        <taxon>Fungi</taxon>
        <taxon>Dikarya</taxon>
        <taxon>Ascomycota</taxon>
        <taxon>Pezizomycotina</taxon>
        <taxon>Dothideomycetes</taxon>
        <taxon>Dothideomycetes incertae sedis</taxon>
        <taxon>Botryosphaeriales</taxon>
        <taxon>Botryosphaeriaceae</taxon>
        <taxon>Diplodia</taxon>
    </lineage>
</organism>
<keyword evidence="1" id="KW-0472">Membrane</keyword>
<dbReference type="EMBL" id="JAKEKT020000032">
    <property type="protein sequence ID" value="KAL1642563.1"/>
    <property type="molecule type" value="Genomic_DNA"/>
</dbReference>
<evidence type="ECO:0008006" key="4">
    <source>
        <dbReference type="Google" id="ProtNLM"/>
    </source>
</evidence>
<dbReference type="Proteomes" id="UP001521184">
    <property type="component" value="Unassembled WGS sequence"/>
</dbReference>
<accession>A0ABR3TQP5</accession>
<evidence type="ECO:0000313" key="2">
    <source>
        <dbReference type="EMBL" id="KAL1642563.1"/>
    </source>
</evidence>
<dbReference type="PRINTS" id="PR00463">
    <property type="entry name" value="EP450I"/>
</dbReference>
<dbReference type="InterPro" id="IPR002401">
    <property type="entry name" value="Cyt_P450_E_grp-I"/>
</dbReference>
<keyword evidence="1" id="KW-0812">Transmembrane</keyword>
<dbReference type="InterPro" id="IPR050121">
    <property type="entry name" value="Cytochrome_P450_monoxygenase"/>
</dbReference>
<dbReference type="PANTHER" id="PTHR24305">
    <property type="entry name" value="CYTOCHROME P450"/>
    <property type="match status" value="1"/>
</dbReference>
<protein>
    <recommendedName>
        <fullName evidence="4">Cytochrome P450</fullName>
    </recommendedName>
</protein>
<evidence type="ECO:0000256" key="1">
    <source>
        <dbReference type="SAM" id="Phobius"/>
    </source>
</evidence>
<dbReference type="InterPro" id="IPR001128">
    <property type="entry name" value="Cyt_P450"/>
</dbReference>
<dbReference type="PANTHER" id="PTHR24305:SF231">
    <property type="entry name" value="P450, PUTATIVE (EUROFUNG)-RELATED"/>
    <property type="match status" value="1"/>
</dbReference>
<dbReference type="CDD" id="cd11062">
    <property type="entry name" value="CYP58-like"/>
    <property type="match status" value="1"/>
</dbReference>